<dbReference type="GO" id="GO:0008970">
    <property type="term" value="F:phospholipase A1 activity"/>
    <property type="evidence" value="ECO:0007669"/>
    <property type="project" value="UniProtKB-UniRule"/>
</dbReference>
<keyword evidence="3 5" id="KW-0442">Lipid degradation</keyword>
<comment type="similarity">
    <text evidence="1 5">Belongs to the AB hydrolase superfamily. Lipase family.</text>
</comment>
<sequence length="254" mass="26931">MDFIIQKNQPIKGSPVTAIVFASPRVGDSSFKKVFKGYYDLRALCVRNNLDVVPKYLLIGYAEVGQELGIDTTKSKYLKSPGNVPSWHNLEGYWHEVAGYKGVDEVSHDPAPLATLELHHLNSPSHVELTVLQPLPRPAPAPAPVPPPTSVSGPAPPQALLAVSDPSSAAPPAPLTLPDPDSAAAAPPDLEPSSVAPLALPAELPSSTAPLPSSLPLHGHHMITRLRDGVRQPKVRTDGTVRYPISEAHASSAL</sequence>
<dbReference type="PANTHER" id="PTHR31828:SF1">
    <property type="entry name" value="PHOSPHOLIPASE A1-IIGAMMA"/>
    <property type="match status" value="1"/>
</dbReference>
<feature type="compositionally biased region" description="Pro residues" evidence="6">
    <location>
        <begin position="135"/>
        <end position="157"/>
    </location>
</feature>
<evidence type="ECO:0000256" key="4">
    <source>
        <dbReference type="ARBA" id="ARBA00023098"/>
    </source>
</evidence>
<evidence type="ECO:0000256" key="2">
    <source>
        <dbReference type="ARBA" id="ARBA00022801"/>
    </source>
</evidence>
<dbReference type="EC" id="3.1.1.-" evidence="5"/>
<accession>A0AAD5JFV9</accession>
<evidence type="ECO:0000256" key="3">
    <source>
        <dbReference type="ARBA" id="ARBA00022963"/>
    </source>
</evidence>
<dbReference type="PANTHER" id="PTHR31828">
    <property type="entry name" value="PHOSPHOLIPASE A1-IIGAMMA"/>
    <property type="match status" value="1"/>
</dbReference>
<dbReference type="EMBL" id="JAJSOW010000002">
    <property type="protein sequence ID" value="KAI9198488.1"/>
    <property type="molecule type" value="Genomic_DNA"/>
</dbReference>
<proteinExistence type="inferred from homology"/>
<dbReference type="Gene3D" id="3.40.50.1820">
    <property type="entry name" value="alpha/beta hydrolase"/>
    <property type="match status" value="1"/>
</dbReference>
<protein>
    <recommendedName>
        <fullName evidence="5">Phospholipase A1</fullName>
        <ecNumber evidence="5">3.1.1.-</ecNumber>
    </recommendedName>
</protein>
<feature type="compositionally biased region" description="Low complexity" evidence="6">
    <location>
        <begin position="159"/>
        <end position="168"/>
    </location>
</feature>
<evidence type="ECO:0000256" key="1">
    <source>
        <dbReference type="ARBA" id="ARBA00010701"/>
    </source>
</evidence>
<dbReference type="InterPro" id="IPR029058">
    <property type="entry name" value="AB_hydrolase_fold"/>
</dbReference>
<evidence type="ECO:0000259" key="7">
    <source>
        <dbReference type="Pfam" id="PF01764"/>
    </source>
</evidence>
<evidence type="ECO:0000313" key="8">
    <source>
        <dbReference type="EMBL" id="KAI9198488.1"/>
    </source>
</evidence>
<comment type="caution">
    <text evidence="8">The sequence shown here is derived from an EMBL/GenBank/DDBJ whole genome shotgun (WGS) entry which is preliminary data.</text>
</comment>
<organism evidence="8 9">
    <name type="scientific">Acer negundo</name>
    <name type="common">Box elder</name>
    <dbReference type="NCBI Taxonomy" id="4023"/>
    <lineage>
        <taxon>Eukaryota</taxon>
        <taxon>Viridiplantae</taxon>
        <taxon>Streptophyta</taxon>
        <taxon>Embryophyta</taxon>
        <taxon>Tracheophyta</taxon>
        <taxon>Spermatophyta</taxon>
        <taxon>Magnoliopsida</taxon>
        <taxon>eudicotyledons</taxon>
        <taxon>Gunneridae</taxon>
        <taxon>Pentapetalae</taxon>
        <taxon>rosids</taxon>
        <taxon>malvids</taxon>
        <taxon>Sapindales</taxon>
        <taxon>Sapindaceae</taxon>
        <taxon>Hippocastanoideae</taxon>
        <taxon>Acereae</taxon>
        <taxon>Acer</taxon>
    </lineage>
</organism>
<comment type="function">
    <text evidence="5">Acylhydrolase that catalyzes the hydrolysis of phospholipids at the sn-1 position.</text>
</comment>
<dbReference type="InterPro" id="IPR002921">
    <property type="entry name" value="Fungal_lipase-type"/>
</dbReference>
<dbReference type="GO" id="GO:0016042">
    <property type="term" value="P:lipid catabolic process"/>
    <property type="evidence" value="ECO:0007669"/>
    <property type="project" value="UniProtKB-UniRule"/>
</dbReference>
<dbReference type="SUPFAM" id="SSF53474">
    <property type="entry name" value="alpha/beta-Hydrolases"/>
    <property type="match status" value="1"/>
</dbReference>
<evidence type="ECO:0000313" key="9">
    <source>
        <dbReference type="Proteomes" id="UP001064489"/>
    </source>
</evidence>
<name>A0AAD5JFV9_ACENE</name>
<feature type="compositionally biased region" description="Low complexity" evidence="6">
    <location>
        <begin position="178"/>
        <end position="195"/>
    </location>
</feature>
<evidence type="ECO:0000256" key="6">
    <source>
        <dbReference type="SAM" id="MobiDB-lite"/>
    </source>
</evidence>
<reference evidence="8 9" key="1">
    <citation type="journal article" date="2022" name="Plant J.">
        <title>Strategies of tolerance reflected in two North American maple genomes.</title>
        <authorList>
            <person name="McEvoy S.L."/>
            <person name="Sezen U.U."/>
            <person name="Trouern-Trend A."/>
            <person name="McMahon S.M."/>
            <person name="Schaberg P.G."/>
            <person name="Yang J."/>
            <person name="Wegrzyn J.L."/>
            <person name="Swenson N.G."/>
        </authorList>
    </citation>
    <scope>NUCLEOTIDE SEQUENCE [LARGE SCALE GENOMIC DNA]</scope>
    <source>
        <strain evidence="8">91603</strain>
    </source>
</reference>
<dbReference type="Proteomes" id="UP001064489">
    <property type="component" value="Chromosome 13"/>
</dbReference>
<feature type="region of interest" description="Disordered" evidence="6">
    <location>
        <begin position="134"/>
        <end position="195"/>
    </location>
</feature>
<feature type="region of interest" description="Disordered" evidence="6">
    <location>
        <begin position="227"/>
        <end position="254"/>
    </location>
</feature>
<dbReference type="Pfam" id="PF01764">
    <property type="entry name" value="Lipase_3"/>
    <property type="match status" value="1"/>
</dbReference>
<feature type="compositionally biased region" description="Basic and acidic residues" evidence="6">
    <location>
        <begin position="227"/>
        <end position="239"/>
    </location>
</feature>
<keyword evidence="4 5" id="KW-0443">Lipid metabolism</keyword>
<keyword evidence="9" id="KW-1185">Reference proteome</keyword>
<gene>
    <name evidence="8" type="ORF">LWI28_016750</name>
</gene>
<feature type="domain" description="Fungal lipase-type" evidence="7">
    <location>
        <begin position="4"/>
        <end position="57"/>
    </location>
</feature>
<dbReference type="InterPro" id="IPR033556">
    <property type="entry name" value="PLA"/>
</dbReference>
<keyword evidence="2 5" id="KW-0378">Hydrolase</keyword>
<evidence type="ECO:0000256" key="5">
    <source>
        <dbReference type="RuleBase" id="RU367093"/>
    </source>
</evidence>
<dbReference type="AlphaFoldDB" id="A0AAD5JFV9"/>